<gene>
    <name evidence="2" type="ORF">RHS01_02017</name>
</gene>
<feature type="compositionally biased region" description="Basic and acidic residues" evidence="1">
    <location>
        <begin position="1"/>
        <end position="34"/>
    </location>
</feature>
<protein>
    <submittedName>
        <fullName evidence="2">Uncharacterized protein</fullName>
    </submittedName>
</protein>
<sequence>MIAVQHERAQWVSEHSRGSEKGQECSEREHDGRKVTRSSGEESLAESGMSAKPYKNAVSLPDRKGVDV</sequence>
<dbReference type="Proteomes" id="UP000614334">
    <property type="component" value="Unassembled WGS sequence"/>
</dbReference>
<proteinExistence type="predicted"/>
<reference evidence="2" key="1">
    <citation type="submission" date="2020-09" db="EMBL/GenBank/DDBJ databases">
        <title>Comparative genome analyses of four rice-infecting Rhizoctonia solani isolates reveal extensive enrichment of homogalacturonan modification genes.</title>
        <authorList>
            <person name="Lee D.-Y."/>
            <person name="Jeon J."/>
            <person name="Kim K.-T."/>
            <person name="Cheong K."/>
            <person name="Song H."/>
            <person name="Choi G."/>
            <person name="Ko J."/>
            <person name="Opiyo S.O."/>
            <person name="Zuo S."/>
            <person name="Madhav S."/>
            <person name="Lee Y.-H."/>
            <person name="Wang G.-L."/>
        </authorList>
    </citation>
    <scope>NUCLEOTIDE SEQUENCE</scope>
    <source>
        <strain evidence="2">AG1-IA B2</strain>
    </source>
</reference>
<evidence type="ECO:0000313" key="2">
    <source>
        <dbReference type="EMBL" id="KAF8760317.1"/>
    </source>
</evidence>
<feature type="region of interest" description="Disordered" evidence="1">
    <location>
        <begin position="1"/>
        <end position="68"/>
    </location>
</feature>
<comment type="caution">
    <text evidence="2">The sequence shown here is derived from an EMBL/GenBank/DDBJ whole genome shotgun (WGS) entry which is preliminary data.</text>
</comment>
<evidence type="ECO:0000313" key="3">
    <source>
        <dbReference type="Proteomes" id="UP000614334"/>
    </source>
</evidence>
<accession>A0A8H7IJS3</accession>
<dbReference type="AlphaFoldDB" id="A0A8H7IJS3"/>
<evidence type="ECO:0000256" key="1">
    <source>
        <dbReference type="SAM" id="MobiDB-lite"/>
    </source>
</evidence>
<dbReference type="EMBL" id="JACYCF010000002">
    <property type="protein sequence ID" value="KAF8760317.1"/>
    <property type="molecule type" value="Genomic_DNA"/>
</dbReference>
<name>A0A8H7IJS3_9AGAM</name>
<organism evidence="2 3">
    <name type="scientific">Rhizoctonia solani</name>
    <dbReference type="NCBI Taxonomy" id="456999"/>
    <lineage>
        <taxon>Eukaryota</taxon>
        <taxon>Fungi</taxon>
        <taxon>Dikarya</taxon>
        <taxon>Basidiomycota</taxon>
        <taxon>Agaricomycotina</taxon>
        <taxon>Agaricomycetes</taxon>
        <taxon>Cantharellales</taxon>
        <taxon>Ceratobasidiaceae</taxon>
        <taxon>Rhizoctonia</taxon>
    </lineage>
</organism>